<dbReference type="PROSITE" id="PS50164">
    <property type="entry name" value="GIY_YIG"/>
    <property type="match status" value="1"/>
</dbReference>
<dbReference type="InterPro" id="IPR050190">
    <property type="entry name" value="UPF0213_domain"/>
</dbReference>
<organism evidence="3 4">
    <name type="scientific">candidate division WWE3 bacterium RIFCSPHIGHO2_01_FULL_42_13</name>
    <dbReference type="NCBI Taxonomy" id="1802617"/>
    <lineage>
        <taxon>Bacteria</taxon>
        <taxon>Katanobacteria</taxon>
    </lineage>
</organism>
<dbReference type="PANTHER" id="PTHR34477:SF1">
    <property type="entry name" value="UPF0213 PROTEIN YHBQ"/>
    <property type="match status" value="1"/>
</dbReference>
<dbReference type="Proteomes" id="UP000176608">
    <property type="component" value="Unassembled WGS sequence"/>
</dbReference>
<sequence>MKTQPFTVYILLTSANTFYIGQTKNLKKRLEEHKKRGPKSAKYMKYFSSFKLVYKEVFSSRSEAMKREAILKRLSRPEKETLVLAFTPSDSSNVV</sequence>
<dbReference type="Pfam" id="PF01541">
    <property type="entry name" value="GIY-YIG"/>
    <property type="match status" value="1"/>
</dbReference>
<proteinExistence type="inferred from homology"/>
<evidence type="ECO:0000313" key="3">
    <source>
        <dbReference type="EMBL" id="OGC47682.1"/>
    </source>
</evidence>
<dbReference type="STRING" id="1802617.A2886_02805"/>
<dbReference type="Gene3D" id="3.40.1440.10">
    <property type="entry name" value="GIY-YIG endonuclease"/>
    <property type="match status" value="1"/>
</dbReference>
<evidence type="ECO:0000256" key="1">
    <source>
        <dbReference type="ARBA" id="ARBA00007435"/>
    </source>
</evidence>
<dbReference type="SMART" id="SM00465">
    <property type="entry name" value="GIYc"/>
    <property type="match status" value="1"/>
</dbReference>
<dbReference type="InterPro" id="IPR000305">
    <property type="entry name" value="GIY-YIG_endonuc"/>
</dbReference>
<protein>
    <recommendedName>
        <fullName evidence="2">GIY-YIG domain-containing protein</fullName>
    </recommendedName>
</protein>
<feature type="domain" description="GIY-YIG" evidence="2">
    <location>
        <begin position="4"/>
        <end position="81"/>
    </location>
</feature>
<accession>A0A1F4US03</accession>
<reference evidence="3 4" key="1">
    <citation type="journal article" date="2016" name="Nat. Commun.">
        <title>Thousands of microbial genomes shed light on interconnected biogeochemical processes in an aquifer system.</title>
        <authorList>
            <person name="Anantharaman K."/>
            <person name="Brown C.T."/>
            <person name="Hug L.A."/>
            <person name="Sharon I."/>
            <person name="Castelle C.J."/>
            <person name="Probst A.J."/>
            <person name="Thomas B.C."/>
            <person name="Singh A."/>
            <person name="Wilkins M.J."/>
            <person name="Karaoz U."/>
            <person name="Brodie E.L."/>
            <person name="Williams K.H."/>
            <person name="Hubbard S.S."/>
            <person name="Banfield J.F."/>
        </authorList>
    </citation>
    <scope>NUCLEOTIDE SEQUENCE [LARGE SCALE GENOMIC DNA]</scope>
</reference>
<name>A0A1F4US03_UNCKA</name>
<dbReference type="AlphaFoldDB" id="A0A1F4US03"/>
<dbReference type="EMBL" id="MEVA01000006">
    <property type="protein sequence ID" value="OGC47682.1"/>
    <property type="molecule type" value="Genomic_DNA"/>
</dbReference>
<dbReference type="PANTHER" id="PTHR34477">
    <property type="entry name" value="UPF0213 PROTEIN YHBQ"/>
    <property type="match status" value="1"/>
</dbReference>
<evidence type="ECO:0000259" key="2">
    <source>
        <dbReference type="PROSITE" id="PS50164"/>
    </source>
</evidence>
<comment type="similarity">
    <text evidence="1">Belongs to the UPF0213 family.</text>
</comment>
<evidence type="ECO:0000313" key="4">
    <source>
        <dbReference type="Proteomes" id="UP000176608"/>
    </source>
</evidence>
<gene>
    <name evidence="3" type="ORF">A2886_02805</name>
</gene>
<dbReference type="SUPFAM" id="SSF82771">
    <property type="entry name" value="GIY-YIG endonuclease"/>
    <property type="match status" value="1"/>
</dbReference>
<dbReference type="InterPro" id="IPR035901">
    <property type="entry name" value="GIY-YIG_endonuc_sf"/>
</dbReference>
<comment type="caution">
    <text evidence="3">The sequence shown here is derived from an EMBL/GenBank/DDBJ whole genome shotgun (WGS) entry which is preliminary data.</text>
</comment>